<keyword evidence="6" id="KW-0805">Transcription regulation</keyword>
<evidence type="ECO:0000256" key="4">
    <source>
        <dbReference type="ARBA" id="ARBA00022490"/>
    </source>
</evidence>
<comment type="subcellular location">
    <subcellularLocation>
        <location evidence="2">Cytoplasm</location>
    </subcellularLocation>
    <subcellularLocation>
        <location evidence="1">Nucleus</location>
    </subcellularLocation>
</comment>
<proteinExistence type="inferred from homology"/>
<evidence type="ECO:0000256" key="8">
    <source>
        <dbReference type="ARBA" id="ARBA00023242"/>
    </source>
</evidence>
<feature type="region of interest" description="Disordered" evidence="9">
    <location>
        <begin position="33"/>
        <end position="73"/>
    </location>
</feature>
<feature type="compositionally biased region" description="Low complexity" evidence="9">
    <location>
        <begin position="37"/>
        <end position="54"/>
    </location>
</feature>
<dbReference type="RefSeq" id="XP_040793311.1">
    <property type="nucleotide sequence ID" value="XM_040932478.1"/>
</dbReference>
<keyword evidence="7" id="KW-0804">Transcription</keyword>
<dbReference type="EMBL" id="ML976614">
    <property type="protein sequence ID" value="KAF1850748.1"/>
    <property type="molecule type" value="Genomic_DNA"/>
</dbReference>
<evidence type="ECO:0000256" key="7">
    <source>
        <dbReference type="ARBA" id="ARBA00023163"/>
    </source>
</evidence>
<dbReference type="AlphaFoldDB" id="A0A9P4LDE5"/>
<dbReference type="PANTHER" id="PTHR28246">
    <property type="entry name" value="G1-SPECIFIC TRANSCRIPTIONAL REPRESSOR WHI5-RELATED"/>
    <property type="match status" value="1"/>
</dbReference>
<feature type="region of interest" description="Disordered" evidence="9">
    <location>
        <begin position="108"/>
        <end position="128"/>
    </location>
</feature>
<sequence>MMHNANVGHTAMVAAVHNPALPGSQDSILSSVSNTFSAPAQPSSSSNLSTSETEFIPPLPTNVASSQDDPTEVAMPKLQSQALGPHVQANATRTDAAAANALRTGDTTASSMLLGSPMPQGSKRTADGTVKSVGLGIGGVVRSAPAHKRNKSMDTHSGTRIGELSAQLKTRLSYAMVKVQNGWEKQSLEELEEVHSQRGSPNSAPSRSDRLVFDSPSMNDGRRRPSGVSDISDPMIISPASDPARSLAATPSTYWRPGTKPAMNAAVSLISITGAQSGPGLAPAPDIQAGRRRRSTVSHVPPPLLGSIPRKHFSDLGAAPHVPTTPRAGILRMPSQQAEKDAVDTLLFMSSPNGSQRFPQSTQSTQTAPSPLRAEAPQRRVMFETYPPQERRVVYQPPMPAPPQHQYGPYPAYPTR</sequence>
<name>A0A9P4LDE5_9PLEO</name>
<keyword evidence="5" id="KW-0678">Repressor</keyword>
<keyword evidence="4" id="KW-0963">Cytoplasm</keyword>
<dbReference type="GO" id="GO:0005737">
    <property type="term" value="C:cytoplasm"/>
    <property type="evidence" value="ECO:0007669"/>
    <property type="project" value="UniProtKB-SubCell"/>
</dbReference>
<comment type="caution">
    <text evidence="10">The sequence shown here is derived from an EMBL/GenBank/DDBJ whole genome shotgun (WGS) entry which is preliminary data.</text>
</comment>
<protein>
    <submittedName>
        <fullName evidence="10">Uncharacterized protein</fullName>
    </submittedName>
</protein>
<evidence type="ECO:0000256" key="9">
    <source>
        <dbReference type="SAM" id="MobiDB-lite"/>
    </source>
</evidence>
<reference evidence="10" key="1">
    <citation type="submission" date="2020-01" db="EMBL/GenBank/DDBJ databases">
        <authorList>
            <consortium name="DOE Joint Genome Institute"/>
            <person name="Haridas S."/>
            <person name="Albert R."/>
            <person name="Binder M."/>
            <person name="Bloem J."/>
            <person name="Labutti K."/>
            <person name="Salamov A."/>
            <person name="Andreopoulos B."/>
            <person name="Baker S.E."/>
            <person name="Barry K."/>
            <person name="Bills G."/>
            <person name="Bluhm B.H."/>
            <person name="Cannon C."/>
            <person name="Castanera R."/>
            <person name="Culley D.E."/>
            <person name="Daum C."/>
            <person name="Ezra D."/>
            <person name="Gonzalez J.B."/>
            <person name="Henrissat B."/>
            <person name="Kuo A."/>
            <person name="Liang C."/>
            <person name="Lipzen A."/>
            <person name="Lutzoni F."/>
            <person name="Magnuson J."/>
            <person name="Mondo S."/>
            <person name="Nolan M."/>
            <person name="Ohm R."/>
            <person name="Pangilinan J."/>
            <person name="Park H.-J."/>
            <person name="Ramirez L."/>
            <person name="Alfaro M."/>
            <person name="Sun H."/>
            <person name="Tritt A."/>
            <person name="Yoshinaga Y."/>
            <person name="Zwiers L.-H."/>
            <person name="Turgeon B.G."/>
            <person name="Goodwin S.B."/>
            <person name="Spatafora J.W."/>
            <person name="Crous P.W."/>
            <person name="Grigoriev I.V."/>
        </authorList>
    </citation>
    <scope>NUCLEOTIDE SEQUENCE</scope>
    <source>
        <strain evidence="10">CBS 394.84</strain>
    </source>
</reference>
<evidence type="ECO:0000256" key="2">
    <source>
        <dbReference type="ARBA" id="ARBA00004496"/>
    </source>
</evidence>
<dbReference type="PANTHER" id="PTHR28246:SF1">
    <property type="entry name" value="G1-SPECIFIC TRANSCRIPTIONAL REPRESSOR WHI5-RELATED"/>
    <property type="match status" value="1"/>
</dbReference>
<evidence type="ECO:0000256" key="6">
    <source>
        <dbReference type="ARBA" id="ARBA00023015"/>
    </source>
</evidence>
<dbReference type="GO" id="GO:0003712">
    <property type="term" value="F:transcription coregulator activity"/>
    <property type="evidence" value="ECO:0007669"/>
    <property type="project" value="TreeGrafter"/>
</dbReference>
<evidence type="ECO:0000256" key="5">
    <source>
        <dbReference type="ARBA" id="ARBA00022491"/>
    </source>
</evidence>
<evidence type="ECO:0000313" key="11">
    <source>
        <dbReference type="Proteomes" id="UP000800039"/>
    </source>
</evidence>
<organism evidence="10 11">
    <name type="scientific">Cucurbitaria berberidis CBS 394.84</name>
    <dbReference type="NCBI Taxonomy" id="1168544"/>
    <lineage>
        <taxon>Eukaryota</taxon>
        <taxon>Fungi</taxon>
        <taxon>Dikarya</taxon>
        <taxon>Ascomycota</taxon>
        <taxon>Pezizomycotina</taxon>
        <taxon>Dothideomycetes</taxon>
        <taxon>Pleosporomycetidae</taxon>
        <taxon>Pleosporales</taxon>
        <taxon>Pleosporineae</taxon>
        <taxon>Cucurbitariaceae</taxon>
        <taxon>Cucurbitaria</taxon>
    </lineage>
</organism>
<gene>
    <name evidence="10" type="ORF">K460DRAFT_361520</name>
</gene>
<evidence type="ECO:0000256" key="3">
    <source>
        <dbReference type="ARBA" id="ARBA00006922"/>
    </source>
</evidence>
<dbReference type="OrthoDB" id="2359117at2759"/>
<feature type="region of interest" description="Disordered" evidence="9">
    <location>
        <begin position="278"/>
        <end position="416"/>
    </location>
</feature>
<dbReference type="GeneID" id="63849729"/>
<dbReference type="Pfam" id="PF08528">
    <property type="entry name" value="Whi5"/>
    <property type="match status" value="1"/>
</dbReference>
<comment type="similarity">
    <text evidence="3">Belongs to the WHI5/NRM1 family.</text>
</comment>
<feature type="region of interest" description="Disordered" evidence="9">
    <location>
        <begin position="190"/>
        <end position="253"/>
    </location>
</feature>
<accession>A0A9P4LDE5</accession>
<dbReference type="GO" id="GO:0033309">
    <property type="term" value="C:SBF transcription complex"/>
    <property type="evidence" value="ECO:0007669"/>
    <property type="project" value="TreeGrafter"/>
</dbReference>
<keyword evidence="11" id="KW-1185">Reference proteome</keyword>
<dbReference type="InterPro" id="IPR013734">
    <property type="entry name" value="TF_Nrm1/Whi5"/>
</dbReference>
<dbReference type="InterPro" id="IPR039198">
    <property type="entry name" value="Srl3/Whi5"/>
</dbReference>
<dbReference type="GO" id="GO:0000082">
    <property type="term" value="P:G1/S transition of mitotic cell cycle"/>
    <property type="evidence" value="ECO:0007669"/>
    <property type="project" value="InterPro"/>
</dbReference>
<feature type="compositionally biased region" description="Polar residues" evidence="9">
    <location>
        <begin position="348"/>
        <end position="369"/>
    </location>
</feature>
<evidence type="ECO:0000256" key="1">
    <source>
        <dbReference type="ARBA" id="ARBA00004123"/>
    </source>
</evidence>
<dbReference type="Proteomes" id="UP000800039">
    <property type="component" value="Unassembled WGS sequence"/>
</dbReference>
<keyword evidence="8" id="KW-0539">Nucleus</keyword>
<evidence type="ECO:0000313" key="10">
    <source>
        <dbReference type="EMBL" id="KAF1850748.1"/>
    </source>
</evidence>
<feature type="compositionally biased region" description="Polar residues" evidence="9">
    <location>
        <begin position="197"/>
        <end position="206"/>
    </location>
</feature>